<dbReference type="GO" id="GO:0005524">
    <property type="term" value="F:ATP binding"/>
    <property type="evidence" value="ECO:0007669"/>
    <property type="project" value="UniProtKB-UniRule"/>
</dbReference>
<name>A0A812X0M0_SYMPI</name>
<comment type="caution">
    <text evidence="4">The sequence shown here is derived from an EMBL/GenBank/DDBJ whole genome shotgun (WGS) entry which is preliminary data.</text>
</comment>
<dbReference type="EMBL" id="CAJNIZ010044893">
    <property type="protein sequence ID" value="CAE7704442.1"/>
    <property type="molecule type" value="Genomic_DNA"/>
</dbReference>
<dbReference type="AlphaFoldDB" id="A0A812X0M0"/>
<dbReference type="PROSITE" id="PS50067">
    <property type="entry name" value="KINESIN_MOTOR_2"/>
    <property type="match status" value="1"/>
</dbReference>
<dbReference type="GO" id="GO:0003777">
    <property type="term" value="F:microtubule motor activity"/>
    <property type="evidence" value="ECO:0007669"/>
    <property type="project" value="InterPro"/>
</dbReference>
<evidence type="ECO:0000313" key="5">
    <source>
        <dbReference type="Proteomes" id="UP000649617"/>
    </source>
</evidence>
<protein>
    <submittedName>
        <fullName evidence="4">KIF6 protein</fullName>
    </submittedName>
</protein>
<dbReference type="InterPro" id="IPR027417">
    <property type="entry name" value="P-loop_NTPase"/>
</dbReference>
<dbReference type="GO" id="GO:0005874">
    <property type="term" value="C:microtubule"/>
    <property type="evidence" value="ECO:0007669"/>
    <property type="project" value="TreeGrafter"/>
</dbReference>
<reference evidence="4" key="1">
    <citation type="submission" date="2021-02" db="EMBL/GenBank/DDBJ databases">
        <authorList>
            <person name="Dougan E. K."/>
            <person name="Rhodes N."/>
            <person name="Thang M."/>
            <person name="Chan C."/>
        </authorList>
    </citation>
    <scope>NUCLEOTIDE SEQUENCE</scope>
</reference>
<dbReference type="PANTHER" id="PTHR24115">
    <property type="entry name" value="KINESIN-RELATED"/>
    <property type="match status" value="1"/>
</dbReference>
<evidence type="ECO:0000256" key="2">
    <source>
        <dbReference type="SAM" id="MobiDB-lite"/>
    </source>
</evidence>
<dbReference type="SUPFAM" id="SSF52540">
    <property type="entry name" value="P-loop containing nucleoside triphosphate hydrolases"/>
    <property type="match status" value="1"/>
</dbReference>
<dbReference type="GO" id="GO:0007018">
    <property type="term" value="P:microtubule-based movement"/>
    <property type="evidence" value="ECO:0007669"/>
    <property type="project" value="InterPro"/>
</dbReference>
<feature type="region of interest" description="Disordered" evidence="2">
    <location>
        <begin position="499"/>
        <end position="538"/>
    </location>
</feature>
<dbReference type="SMART" id="SM00129">
    <property type="entry name" value="KISc"/>
    <property type="match status" value="1"/>
</dbReference>
<feature type="binding site" evidence="1">
    <location>
        <begin position="118"/>
        <end position="125"/>
    </location>
    <ligand>
        <name>ATP</name>
        <dbReference type="ChEBI" id="CHEBI:30616"/>
    </ligand>
</feature>
<dbReference type="GO" id="GO:0005871">
    <property type="term" value="C:kinesin complex"/>
    <property type="evidence" value="ECO:0007669"/>
    <property type="project" value="TreeGrafter"/>
</dbReference>
<feature type="compositionally biased region" description="Polar residues" evidence="2">
    <location>
        <begin position="410"/>
        <end position="428"/>
    </location>
</feature>
<dbReference type="Pfam" id="PF00225">
    <property type="entry name" value="Kinesin"/>
    <property type="match status" value="1"/>
</dbReference>
<dbReference type="Proteomes" id="UP000649617">
    <property type="component" value="Unassembled WGS sequence"/>
</dbReference>
<evidence type="ECO:0000259" key="3">
    <source>
        <dbReference type="PROSITE" id="PS50067"/>
    </source>
</evidence>
<dbReference type="InterPro" id="IPR036961">
    <property type="entry name" value="Kinesin_motor_dom_sf"/>
</dbReference>
<dbReference type="GO" id="GO:0008017">
    <property type="term" value="F:microtubule binding"/>
    <property type="evidence" value="ECO:0007669"/>
    <property type="project" value="InterPro"/>
</dbReference>
<gene>
    <name evidence="4" type="primary">KIF6</name>
    <name evidence="4" type="ORF">SPIL2461_LOCUS19860</name>
</gene>
<feature type="region of interest" description="Disordered" evidence="2">
    <location>
        <begin position="359"/>
        <end position="449"/>
    </location>
</feature>
<evidence type="ECO:0000256" key="1">
    <source>
        <dbReference type="PROSITE-ProRule" id="PRU00283"/>
    </source>
</evidence>
<evidence type="ECO:0000313" key="4">
    <source>
        <dbReference type="EMBL" id="CAE7704442.1"/>
    </source>
</evidence>
<proteinExistence type="inferred from homology"/>
<feature type="domain" description="Kinesin motor" evidence="3">
    <location>
        <begin position="27"/>
        <end position="262"/>
    </location>
</feature>
<dbReference type="OrthoDB" id="448453at2759"/>
<dbReference type="Gene3D" id="3.40.850.10">
    <property type="entry name" value="Kinesin motor domain"/>
    <property type="match status" value="1"/>
</dbReference>
<keyword evidence="5" id="KW-1185">Reference proteome</keyword>
<organism evidence="4 5">
    <name type="scientific">Symbiodinium pilosum</name>
    <name type="common">Dinoflagellate</name>
    <dbReference type="NCBI Taxonomy" id="2952"/>
    <lineage>
        <taxon>Eukaryota</taxon>
        <taxon>Sar</taxon>
        <taxon>Alveolata</taxon>
        <taxon>Dinophyceae</taxon>
        <taxon>Suessiales</taxon>
        <taxon>Symbiodiniaceae</taxon>
        <taxon>Symbiodinium</taxon>
    </lineage>
</organism>
<comment type="similarity">
    <text evidence="1">Belongs to the TRAFAC class myosin-kinesin ATPase superfamily. Kinesin family.</text>
</comment>
<feature type="compositionally biased region" description="Low complexity" evidence="2">
    <location>
        <begin position="392"/>
        <end position="403"/>
    </location>
</feature>
<keyword evidence="1" id="KW-0547">Nucleotide-binding</keyword>
<dbReference type="InterPro" id="IPR001752">
    <property type="entry name" value="Kinesin_motor_dom"/>
</dbReference>
<keyword evidence="1" id="KW-0067">ATP-binding</keyword>
<sequence length="712" mass="77697">MGHHETLSVTRHETASALREGMLGTAKARCYCVIHPESERCPKISFNRSSVRMELPCSGEELEGVQDRQAEDMLRDFTFDRVFEHDGRGQALIFQEVARPAVQEAVECMCSCCFLALGASGGGKTFTLTGGPRRFEDRGLVPRSISFLFETLSALPGSRKADYRVQVSFFEIYRDSIIDLLSANKKTVNLRGSNDGSEVHLPGLLQSVKTEAEAYNLLFEGDSRRHFERLPANAETSRGHVFFQLHISHGGRDAVLAFVDVAAPVSTQNHATESVVRSLRELRSAARMMCAGLPREEEKSLGPLTRLLLPWLQPREAVPLLPALVTLLPLKWQKEDDLREAYDFLQLIRILHQAAKGRLSSRNGAGPPIPRSKAEAEIGERASVASPEHTEPSGAAAWSPWSAIVVDQRPNGSEQPESATPSFPSPTTERLEDSTAIDSSEVARPAPTKSVLASCDALRAVPTPTRAWAKPQVIERPAQLQVEAVQMPAARASRAIVQTAQDTCRTPPIRRPSLPGIYSSGQRAVSPGPMERQGTDATQVHRHSLPPFFERRRCSSAVSAVSAAVAPSLAAPRASSPWRVGLVQPPVISRPRSCDARSPWATPGSWPFPHARGIRQEVPSLPSMGHVPAGMPVPAPLPLQGRAQWVIQTSRSTSPCPGYRMQPGRTFMALPRTDLVPVAQLRPRSWVPASGLPTSDAPPLVSKPAFQAFHLN</sequence>
<dbReference type="GO" id="GO:0016887">
    <property type="term" value="F:ATP hydrolysis activity"/>
    <property type="evidence" value="ECO:0007669"/>
    <property type="project" value="TreeGrafter"/>
</dbReference>
<dbReference type="InterPro" id="IPR027640">
    <property type="entry name" value="Kinesin-like_fam"/>
</dbReference>
<keyword evidence="1" id="KW-0505">Motor protein</keyword>
<accession>A0A812X0M0</accession>